<dbReference type="InterPro" id="IPR050515">
    <property type="entry name" value="Beta-lactam/transpept"/>
</dbReference>
<organism evidence="4 5">
    <name type="scientific">Clostridium simiarum</name>
    <dbReference type="NCBI Taxonomy" id="2841506"/>
    <lineage>
        <taxon>Bacteria</taxon>
        <taxon>Bacillati</taxon>
        <taxon>Bacillota</taxon>
        <taxon>Clostridia</taxon>
        <taxon>Eubacteriales</taxon>
        <taxon>Clostridiaceae</taxon>
        <taxon>Clostridium</taxon>
    </lineage>
</organism>
<dbReference type="PANTHER" id="PTHR30627">
    <property type="entry name" value="PEPTIDOGLYCAN D,D-TRANSPEPTIDASE"/>
    <property type="match status" value="1"/>
</dbReference>
<feature type="transmembrane region" description="Helical" evidence="1">
    <location>
        <begin position="16"/>
        <end position="36"/>
    </location>
</feature>
<gene>
    <name evidence="4" type="ORF">KQI89_12555</name>
</gene>
<evidence type="ECO:0000256" key="1">
    <source>
        <dbReference type="SAM" id="Phobius"/>
    </source>
</evidence>
<dbReference type="EMBL" id="JAHLQL010000004">
    <property type="protein sequence ID" value="MBU5592588.1"/>
    <property type="molecule type" value="Genomic_DNA"/>
</dbReference>
<proteinExistence type="predicted"/>
<dbReference type="Proteomes" id="UP000736583">
    <property type="component" value="Unassembled WGS sequence"/>
</dbReference>
<evidence type="ECO:0000259" key="2">
    <source>
        <dbReference type="Pfam" id="PF00905"/>
    </source>
</evidence>
<keyword evidence="1" id="KW-0472">Membrane</keyword>
<accession>A0ABS6F273</accession>
<dbReference type="Pfam" id="PF21922">
    <property type="entry name" value="PBP_dimer_2"/>
    <property type="match status" value="1"/>
</dbReference>
<evidence type="ECO:0000313" key="4">
    <source>
        <dbReference type="EMBL" id="MBU5592588.1"/>
    </source>
</evidence>
<feature type="domain" description="Penicillin binding protein A dimerisation" evidence="3">
    <location>
        <begin position="60"/>
        <end position="135"/>
    </location>
</feature>
<dbReference type="InterPro" id="IPR001460">
    <property type="entry name" value="PCN-bd_Tpept"/>
</dbReference>
<protein>
    <submittedName>
        <fullName evidence="4">Penicillin-binding protein 2</fullName>
    </submittedName>
</protein>
<keyword evidence="5" id="KW-1185">Reference proteome</keyword>
<comment type="caution">
    <text evidence="4">The sequence shown here is derived from an EMBL/GenBank/DDBJ whole genome shotgun (WGS) entry which is preliminary data.</text>
</comment>
<dbReference type="InterPro" id="IPR054120">
    <property type="entry name" value="PBPA_dimer"/>
</dbReference>
<sequence length="492" mass="53544">MRNVIKDDIFESIKKVLIVFLLCFLALITYIAYFTALKAPNIANKPENQRLIAKRNEVLRGTIYDRNKEALTKSERASITTQNREYTAGPMFVHALGYSDITYGITGLEKEYDEELMSSSRVTLNYETIINYFKNKEFSKIFEKDKEKIGNGVVTTLDYNIQKAAYDALGKERGSIVVLNPKTGEVLAMVSKPSYDPNNLKEIWNDIATDETNTPMVNRAVAGLYPPGSTFKVLTTASALENIPGITEKTFNDTGKIVFNSKESLNNLNNVAWGNLKLDAAFRHSSNVVFGTLALDLGNDKLKETAEKFYFNKSIPSDGFIINKGNFPNLQSNEKGHIAQTGIGQGAILSTPMQMALVAGTVANDGEMMKPHLVKEIVNPEGNKIRDIKEESLGKIISKDNSDIIKSYMRSVITGGTGGPGAFDGTNAAGKTGTADYKDKNGNDGAPHSWFIGFAPYEDPQVAIAVIVEGGGAGGGKAAKTAGTVFKAALLK</sequence>
<evidence type="ECO:0000313" key="5">
    <source>
        <dbReference type="Proteomes" id="UP000736583"/>
    </source>
</evidence>
<name>A0ABS6F273_9CLOT</name>
<feature type="domain" description="Penicillin-binding protein transpeptidase" evidence="2">
    <location>
        <begin position="174"/>
        <end position="482"/>
    </location>
</feature>
<dbReference type="Pfam" id="PF00905">
    <property type="entry name" value="Transpeptidase"/>
    <property type="match status" value="1"/>
</dbReference>
<dbReference type="PANTHER" id="PTHR30627:SF24">
    <property type="entry name" value="PENICILLIN-BINDING PROTEIN 4B"/>
    <property type="match status" value="1"/>
</dbReference>
<evidence type="ECO:0000259" key="3">
    <source>
        <dbReference type="Pfam" id="PF21922"/>
    </source>
</evidence>
<reference evidence="4 5" key="1">
    <citation type="submission" date="2021-06" db="EMBL/GenBank/DDBJ databases">
        <authorList>
            <person name="Sun Q."/>
            <person name="Li D."/>
        </authorList>
    </citation>
    <scope>NUCLEOTIDE SEQUENCE [LARGE SCALE GENOMIC DNA]</scope>
    <source>
        <strain evidence="4 5">MSJ-4</strain>
    </source>
</reference>
<keyword evidence="1" id="KW-1133">Transmembrane helix</keyword>
<keyword evidence="1" id="KW-0812">Transmembrane</keyword>
<dbReference type="RefSeq" id="WP_216457349.1">
    <property type="nucleotide sequence ID" value="NZ_JAHLQL010000004.1"/>
</dbReference>